<evidence type="ECO:0000313" key="4">
    <source>
        <dbReference type="Proteomes" id="UP000261580"/>
    </source>
</evidence>
<protein>
    <submittedName>
        <fullName evidence="3">Uncharacterized protein</fullName>
    </submittedName>
</protein>
<reference evidence="3" key="2">
    <citation type="submission" date="2025-09" db="UniProtKB">
        <authorList>
            <consortium name="Ensembl"/>
        </authorList>
    </citation>
    <scope>IDENTIFICATION</scope>
</reference>
<evidence type="ECO:0000256" key="1">
    <source>
        <dbReference type="SAM" id="Coils"/>
    </source>
</evidence>
<feature type="compositionally biased region" description="Basic and acidic residues" evidence="2">
    <location>
        <begin position="1"/>
        <end position="11"/>
    </location>
</feature>
<evidence type="ECO:0000256" key="2">
    <source>
        <dbReference type="SAM" id="MobiDB-lite"/>
    </source>
</evidence>
<dbReference type="GeneTree" id="ENSGT00940000166185"/>
<keyword evidence="1" id="KW-0175">Coiled coil</keyword>
<dbReference type="Bgee" id="ENSNBRG00000024351">
    <property type="expression patterns" value="Expressed in skeletal muscle tissue and 7 other cell types or tissues"/>
</dbReference>
<dbReference type="AlphaFoldDB" id="A0A3Q4IC89"/>
<keyword evidence="4" id="KW-1185">Reference proteome</keyword>
<dbReference type="Ensembl" id="ENSNBRT00000032884.1">
    <property type="protein sequence ID" value="ENSNBRP00000032073.1"/>
    <property type="gene ID" value="ENSNBRG00000024351.1"/>
</dbReference>
<accession>A0A3Q4IC89</accession>
<dbReference type="Proteomes" id="UP000261580">
    <property type="component" value="Unassembled WGS sequence"/>
</dbReference>
<name>A0A3Q4IC89_NEOBR</name>
<evidence type="ECO:0000313" key="3">
    <source>
        <dbReference type="Ensembl" id="ENSNBRP00000032073.1"/>
    </source>
</evidence>
<dbReference type="STRING" id="32507.ENSNBRP00000032073"/>
<sequence>MAANEKTRQAEEALGNAAGDAREAKSKAEDAERIASNVQKVKRRLVIGLRQLAGFSPLTVIKLVSSQGSAKTKEEAEKAFQDTTNLDNEVNDLMAQLTDAEKELEEKKAQADQDMMMAGMASNSAKDAEDNARKAKSTVKTVLKVITDLMNQLGNIDKIDLSKLNEIDESLKKAKGEMDKSDLENKLKELNNVAQTQEAMIDDYDRQIREIRADIANLNDIKNTLPEGCFNTQSLENP</sequence>
<feature type="coiled-coil region" evidence="1">
    <location>
        <begin position="164"/>
        <end position="221"/>
    </location>
</feature>
<feature type="compositionally biased region" description="Basic and acidic residues" evidence="2">
    <location>
        <begin position="20"/>
        <end position="33"/>
    </location>
</feature>
<proteinExistence type="predicted"/>
<organism evidence="3 4">
    <name type="scientific">Neolamprologus brichardi</name>
    <name type="common">Fairy cichlid</name>
    <name type="synonym">Lamprologus brichardi</name>
    <dbReference type="NCBI Taxonomy" id="32507"/>
    <lineage>
        <taxon>Eukaryota</taxon>
        <taxon>Metazoa</taxon>
        <taxon>Chordata</taxon>
        <taxon>Craniata</taxon>
        <taxon>Vertebrata</taxon>
        <taxon>Euteleostomi</taxon>
        <taxon>Actinopterygii</taxon>
        <taxon>Neopterygii</taxon>
        <taxon>Teleostei</taxon>
        <taxon>Neoteleostei</taxon>
        <taxon>Acanthomorphata</taxon>
        <taxon>Ovalentaria</taxon>
        <taxon>Cichlomorphae</taxon>
        <taxon>Cichliformes</taxon>
        <taxon>Cichlidae</taxon>
        <taxon>African cichlids</taxon>
        <taxon>Pseudocrenilabrinae</taxon>
        <taxon>Lamprologini</taxon>
        <taxon>Neolamprologus</taxon>
    </lineage>
</organism>
<dbReference type="OMA" id="QDRMANE"/>
<reference evidence="3" key="1">
    <citation type="submission" date="2025-08" db="UniProtKB">
        <authorList>
            <consortium name="Ensembl"/>
        </authorList>
    </citation>
    <scope>IDENTIFICATION</scope>
</reference>
<feature type="region of interest" description="Disordered" evidence="2">
    <location>
        <begin position="1"/>
        <end position="35"/>
    </location>
</feature>
<feature type="coiled-coil region" evidence="1">
    <location>
        <begin position="83"/>
        <end position="117"/>
    </location>
</feature>